<reference evidence="11" key="1">
    <citation type="submission" date="2020-09" db="EMBL/GenBank/DDBJ databases">
        <title>Leviviricetes taxonomy.</title>
        <authorList>
            <person name="Stockdale S.R."/>
            <person name="Callanan J."/>
            <person name="Adriaenssens E.M."/>
            <person name="Kuhn J.H."/>
            <person name="Rumnieks J."/>
            <person name="Shkoporov A."/>
            <person name="Draper L.A."/>
            <person name="Ross P."/>
            <person name="Hill C."/>
        </authorList>
    </citation>
    <scope>NUCLEOTIDE SEQUENCE</scope>
</reference>
<dbReference type="InterPro" id="IPR005093">
    <property type="entry name" value="RNArep_beta"/>
</dbReference>
<evidence type="ECO:0000256" key="5">
    <source>
        <dbReference type="ARBA" id="ARBA00022741"/>
    </source>
</evidence>
<evidence type="ECO:0000256" key="9">
    <source>
        <dbReference type="PIRSR" id="PIRSR605093-1"/>
    </source>
</evidence>
<comment type="cofactor">
    <cofactor evidence="9">
        <name>Mg(2+)</name>
        <dbReference type="ChEBI" id="CHEBI:18420"/>
    </cofactor>
    <text evidence="9">Binds 2 Mg(2+) per subunit.</text>
</comment>
<dbReference type="GO" id="GO:0046872">
    <property type="term" value="F:metal ion binding"/>
    <property type="evidence" value="ECO:0007669"/>
    <property type="project" value="UniProtKB-KW"/>
</dbReference>
<comment type="catalytic activity">
    <reaction evidence="8">
        <text>RNA(n) + a ribonucleoside 5'-triphosphate = RNA(n+1) + diphosphate</text>
        <dbReference type="Rhea" id="RHEA:21248"/>
        <dbReference type="Rhea" id="RHEA-COMP:14527"/>
        <dbReference type="Rhea" id="RHEA-COMP:17342"/>
        <dbReference type="ChEBI" id="CHEBI:33019"/>
        <dbReference type="ChEBI" id="CHEBI:61557"/>
        <dbReference type="ChEBI" id="CHEBI:140395"/>
        <dbReference type="EC" id="2.7.7.48"/>
    </reaction>
</comment>
<dbReference type="Pfam" id="PF03431">
    <property type="entry name" value="RNA_replicase_B"/>
    <property type="match status" value="1"/>
</dbReference>
<keyword evidence="9" id="KW-0460">Magnesium</keyword>
<evidence type="ECO:0000259" key="10">
    <source>
        <dbReference type="PROSITE" id="PS50522"/>
    </source>
</evidence>
<dbReference type="SUPFAM" id="SSF56672">
    <property type="entry name" value="DNA/RNA polymerases"/>
    <property type="match status" value="1"/>
</dbReference>
<dbReference type="InterPro" id="IPR007096">
    <property type="entry name" value="RNA-dir_Rpol_cat_phage"/>
</dbReference>
<dbReference type="Proteomes" id="UP000676113">
    <property type="component" value="Segment"/>
</dbReference>
<keyword evidence="5" id="KW-0547">Nucleotide-binding</keyword>
<accession>A0A8S5L087</accession>
<dbReference type="GeneID" id="80399019"/>
<evidence type="ECO:0000313" key="11">
    <source>
        <dbReference type="EMBL" id="DAD50741.1"/>
    </source>
</evidence>
<sequence>MDFTAAYPLDKSVSIVESVSEFLAKPDLPLTNRLNTLLKQGEFLKVIDFQFDYSSNFSLRDFQCARQIQALVSKQDWLDLGINTEEVAFRKFLESEELCSITNERFRSVVSADESADVSSVIYLASRKICQILGDVPNYDELTFSFGPGATTSVTKARSHPRVKLEAKLACSYSLLPHAEEFLAEFPGWLQAHSNDSTVELHVTHGKLQFVPKSSKTQRSIVVEPTLNGFGQQGIGKHLKNRLKLFGVDLRDQTRNQNLACEGSIEDNLSTIDLASASDTISYGLVLHLLPPDWFDFLDRFRTGTVEYNGNVYKLQKFSSMGNSYTFELESLIFYSLSYAVCTHLGLSTKKVSVFGDDIIIPSEATLLLKEVLSYCGFVVNSTKSFVDGPFRESCGADFLFGNDIRPFYLKDQISVRVLFIFHNWCIRNCEPELARFILQYIPQSFLVYGPNGFGDGHLIGSYQLRTSRKLKRLGYEGGFFDTFVTNPRRIVLPELSDWVYPVYCIYVRGDTIEDSAPPRHDIVPGATRYHRISIYTMKRSVF</sequence>
<dbReference type="EMBL" id="BK013613">
    <property type="protein sequence ID" value="DAD50741.1"/>
    <property type="molecule type" value="Genomic_RNA"/>
</dbReference>
<dbReference type="GO" id="GO:0000166">
    <property type="term" value="F:nucleotide binding"/>
    <property type="evidence" value="ECO:0007669"/>
    <property type="project" value="UniProtKB-KW"/>
</dbReference>
<keyword evidence="6" id="KW-0693">Viral RNA replication</keyword>
<name>A0A8S5L087_9VIRU</name>
<dbReference type="EC" id="2.7.7.48" evidence="1"/>
<feature type="binding site" evidence="9">
    <location>
        <position position="357"/>
    </location>
    <ligand>
        <name>Mg(2+)</name>
        <dbReference type="ChEBI" id="CHEBI:18420"/>
        <label>2</label>
    </ligand>
</feature>
<keyword evidence="9" id="KW-0479">Metal-binding</keyword>
<evidence type="ECO:0000256" key="4">
    <source>
        <dbReference type="ARBA" id="ARBA00022695"/>
    </source>
</evidence>
<dbReference type="KEGG" id="vg:80399019"/>
<dbReference type="GO" id="GO:0039694">
    <property type="term" value="P:viral RNA genome replication"/>
    <property type="evidence" value="ECO:0007669"/>
    <property type="project" value="InterPro"/>
</dbReference>
<evidence type="ECO:0000256" key="8">
    <source>
        <dbReference type="ARBA" id="ARBA00048744"/>
    </source>
</evidence>
<dbReference type="InterPro" id="IPR043502">
    <property type="entry name" value="DNA/RNA_pol_sf"/>
</dbReference>
<keyword evidence="4" id="KW-0548">Nucleotidyltransferase</keyword>
<gene>
    <name evidence="11" type="primary">SRR6960803_7_4</name>
</gene>
<evidence type="ECO:0000256" key="1">
    <source>
        <dbReference type="ARBA" id="ARBA00012494"/>
    </source>
</evidence>
<evidence type="ECO:0000313" key="12">
    <source>
        <dbReference type="Proteomes" id="UP000676113"/>
    </source>
</evidence>
<evidence type="ECO:0000256" key="3">
    <source>
        <dbReference type="ARBA" id="ARBA00022679"/>
    </source>
</evidence>
<proteinExistence type="predicted"/>
<organism evidence="11 12">
    <name type="scientific">ssRNA phage SRR6960803_7</name>
    <dbReference type="NCBI Taxonomy" id="2786623"/>
    <lineage>
        <taxon>Viruses</taxon>
        <taxon>Riboviria</taxon>
        <taxon>Orthornavirae</taxon>
        <taxon>Lenarviricota</taxon>
        <taxon>Leviviricetes</taxon>
        <taxon>Norzivirales</taxon>
        <taxon>Fiersviridae</taxon>
        <taxon>Sholavirus</taxon>
        <taxon>Sholavirus sp. 'caenivicinum'</taxon>
    </lineage>
</organism>
<feature type="domain" description="RdRp catalytic" evidence="10">
    <location>
        <begin position="258"/>
        <end position="389"/>
    </location>
</feature>
<feature type="binding site" evidence="9">
    <location>
        <position position="358"/>
    </location>
    <ligand>
        <name>Mg(2+)</name>
        <dbReference type="ChEBI" id="CHEBI:18420"/>
        <label>2</label>
    </ligand>
</feature>
<dbReference type="GO" id="GO:0003968">
    <property type="term" value="F:RNA-directed RNA polymerase activity"/>
    <property type="evidence" value="ECO:0007669"/>
    <property type="project" value="UniProtKB-KW"/>
</dbReference>
<keyword evidence="3" id="KW-0808">Transferase</keyword>
<evidence type="ECO:0000256" key="6">
    <source>
        <dbReference type="ARBA" id="ARBA00022953"/>
    </source>
</evidence>
<feature type="binding site" evidence="9">
    <location>
        <position position="273"/>
    </location>
    <ligand>
        <name>Mg(2+)</name>
        <dbReference type="ChEBI" id="CHEBI:18420"/>
        <label>2</label>
    </ligand>
</feature>
<evidence type="ECO:0000256" key="2">
    <source>
        <dbReference type="ARBA" id="ARBA00022484"/>
    </source>
</evidence>
<protein>
    <recommendedName>
        <fullName evidence="1">RNA-directed RNA polymerase</fullName>
        <ecNumber evidence="1">2.7.7.48</ecNumber>
    </recommendedName>
    <alternativeName>
        <fullName evidence="7">RNA replicase beta chain</fullName>
    </alternativeName>
</protein>
<evidence type="ECO:0000256" key="7">
    <source>
        <dbReference type="ARBA" id="ARBA00030248"/>
    </source>
</evidence>
<dbReference type="RefSeq" id="YP_010769876.1">
    <property type="nucleotide sequence ID" value="NC_074097.1"/>
</dbReference>
<dbReference type="PROSITE" id="PS50522">
    <property type="entry name" value="RDRP_PHAGE"/>
    <property type="match status" value="1"/>
</dbReference>
<keyword evidence="2 11" id="KW-0696">RNA-directed RNA polymerase</keyword>